<reference evidence="12 13" key="1">
    <citation type="journal article" date="2008" name="Nature">
        <title>The genome of the choanoflagellate Monosiga brevicollis and the origin of metazoans.</title>
        <authorList>
            <consortium name="JGI Sequencing"/>
            <person name="King N."/>
            <person name="Westbrook M.J."/>
            <person name="Young S.L."/>
            <person name="Kuo A."/>
            <person name="Abedin M."/>
            <person name="Chapman J."/>
            <person name="Fairclough S."/>
            <person name="Hellsten U."/>
            <person name="Isogai Y."/>
            <person name="Letunic I."/>
            <person name="Marr M."/>
            <person name="Pincus D."/>
            <person name="Putnam N."/>
            <person name="Rokas A."/>
            <person name="Wright K.J."/>
            <person name="Zuzow R."/>
            <person name="Dirks W."/>
            <person name="Good M."/>
            <person name="Goodstein D."/>
            <person name="Lemons D."/>
            <person name="Li W."/>
            <person name="Lyons J.B."/>
            <person name="Morris A."/>
            <person name="Nichols S."/>
            <person name="Richter D.J."/>
            <person name="Salamov A."/>
            <person name="Bork P."/>
            <person name="Lim W.A."/>
            <person name="Manning G."/>
            <person name="Miller W.T."/>
            <person name="McGinnis W."/>
            <person name="Shapiro H."/>
            <person name="Tjian R."/>
            <person name="Grigoriev I.V."/>
            <person name="Rokhsar D."/>
        </authorList>
    </citation>
    <scope>NUCLEOTIDE SEQUENCE [LARGE SCALE GENOMIC DNA]</scope>
    <source>
        <strain evidence="13">MX1 / ATCC 50154</strain>
    </source>
</reference>
<proteinExistence type="inferred from homology"/>
<dbReference type="KEGG" id="mbr:MONBRDRAFT_33060"/>
<organism evidence="12 13">
    <name type="scientific">Monosiga brevicollis</name>
    <name type="common">Choanoflagellate</name>
    <dbReference type="NCBI Taxonomy" id="81824"/>
    <lineage>
        <taxon>Eukaryota</taxon>
        <taxon>Choanoflagellata</taxon>
        <taxon>Craspedida</taxon>
        <taxon>Salpingoecidae</taxon>
        <taxon>Monosiga</taxon>
    </lineage>
</organism>
<dbReference type="GeneID" id="5892328"/>
<dbReference type="InParanoid" id="A9V3A3"/>
<evidence type="ECO:0000256" key="8">
    <source>
        <dbReference type="ARBA" id="ARBA00023136"/>
    </source>
</evidence>
<dbReference type="EMBL" id="CH991556">
    <property type="protein sequence ID" value="EDQ88025.1"/>
    <property type="molecule type" value="Genomic_DNA"/>
</dbReference>
<dbReference type="Pfam" id="PF01694">
    <property type="entry name" value="Rhomboid"/>
    <property type="match status" value="1"/>
</dbReference>
<protein>
    <recommendedName>
        <fullName evidence="11">Peptidase S54 rhomboid domain-containing protein</fullName>
    </recommendedName>
</protein>
<feature type="transmembrane region" description="Helical" evidence="10">
    <location>
        <begin position="201"/>
        <end position="221"/>
    </location>
</feature>
<feature type="transmembrane region" description="Helical" evidence="10">
    <location>
        <begin position="136"/>
        <end position="156"/>
    </location>
</feature>
<dbReference type="FunFam" id="1.20.1540.10:FF:000018">
    <property type="entry name" value="RHOMBOID-like protein 12, mitochondrial"/>
    <property type="match status" value="1"/>
</dbReference>
<evidence type="ECO:0000256" key="9">
    <source>
        <dbReference type="SAM" id="MobiDB-lite"/>
    </source>
</evidence>
<keyword evidence="13" id="KW-1185">Reference proteome</keyword>
<dbReference type="GO" id="GO:0004252">
    <property type="term" value="F:serine-type endopeptidase activity"/>
    <property type="evidence" value="ECO:0000318"/>
    <property type="project" value="GO_Central"/>
</dbReference>
<name>A9V3A3_MONBE</name>
<dbReference type="GO" id="GO:0006465">
    <property type="term" value="P:signal peptide processing"/>
    <property type="evidence" value="ECO:0000318"/>
    <property type="project" value="GO_Central"/>
</dbReference>
<feature type="region of interest" description="Disordered" evidence="9">
    <location>
        <begin position="278"/>
        <end position="310"/>
    </location>
</feature>
<keyword evidence="3" id="KW-0645">Protease</keyword>
<keyword evidence="4 10" id="KW-0812">Transmembrane</keyword>
<dbReference type="InterPro" id="IPR035952">
    <property type="entry name" value="Rhomboid-like_sf"/>
</dbReference>
<comment type="similarity">
    <text evidence="2">Belongs to the peptidase S54 family.</text>
</comment>
<sequence length="310" mass="33578">MGLSSLFGLRIAVTRFSRSSCLQRPLSGGQSSARSPFGHTRRLLRTDRSQRWARMQPPASALPGRATTYTLIGINTAVFSLWHLQPPHWMIQHFATSEQNWSEGRWYTLLTASFSHQSLMHLAVNMFVLNSFAPPVAAVLGSAGLLTLYLVGGLGASLAHIYESQELADLRAGRRLPAIGASGAVLAICTMFALINPMRPIYVFLIIPVPAILAVGAFLAYDIQASAQLSRHSNVDHAGHIGGALTGLIFYALWAALKGRLPGGAPTRPAVTQAVRLATRRTSRRTPPGEPTSFNTKNNRTSTRPRGTAF</sequence>
<dbReference type="eggNOG" id="KOG2980">
    <property type="taxonomic scope" value="Eukaryota"/>
</dbReference>
<evidence type="ECO:0000256" key="3">
    <source>
        <dbReference type="ARBA" id="ARBA00022670"/>
    </source>
</evidence>
<accession>A9V3A3</accession>
<evidence type="ECO:0000313" key="12">
    <source>
        <dbReference type="EMBL" id="EDQ88025.1"/>
    </source>
</evidence>
<dbReference type="OMA" id="AHIYESQ"/>
<dbReference type="Gene3D" id="1.20.1540.10">
    <property type="entry name" value="Rhomboid-like"/>
    <property type="match status" value="1"/>
</dbReference>
<dbReference type="SUPFAM" id="SSF144091">
    <property type="entry name" value="Rhomboid-like"/>
    <property type="match status" value="1"/>
</dbReference>
<feature type="domain" description="Peptidase S54 rhomboid" evidence="11">
    <location>
        <begin position="104"/>
        <end position="252"/>
    </location>
</feature>
<dbReference type="InterPro" id="IPR022764">
    <property type="entry name" value="Peptidase_S54_rhomboid_dom"/>
</dbReference>
<keyword evidence="8 10" id="KW-0472">Membrane</keyword>
<keyword evidence="5" id="KW-0378">Hydrolase</keyword>
<evidence type="ECO:0000259" key="11">
    <source>
        <dbReference type="Pfam" id="PF01694"/>
    </source>
</evidence>
<dbReference type="AlphaFoldDB" id="A9V3A3"/>
<dbReference type="RefSeq" id="XP_001747101.1">
    <property type="nucleotide sequence ID" value="XM_001747049.1"/>
</dbReference>
<keyword evidence="7 10" id="KW-1133">Transmembrane helix</keyword>
<gene>
    <name evidence="12" type="ORF">MONBRDRAFT_33060</name>
</gene>
<evidence type="ECO:0000313" key="13">
    <source>
        <dbReference type="Proteomes" id="UP000001357"/>
    </source>
</evidence>
<dbReference type="GO" id="GO:0016020">
    <property type="term" value="C:membrane"/>
    <property type="evidence" value="ECO:0007669"/>
    <property type="project" value="UniProtKB-SubCell"/>
</dbReference>
<evidence type="ECO:0000256" key="6">
    <source>
        <dbReference type="ARBA" id="ARBA00022946"/>
    </source>
</evidence>
<evidence type="ECO:0000256" key="5">
    <source>
        <dbReference type="ARBA" id="ARBA00022801"/>
    </source>
</evidence>
<evidence type="ECO:0000256" key="4">
    <source>
        <dbReference type="ARBA" id="ARBA00022692"/>
    </source>
</evidence>
<dbReference type="Proteomes" id="UP000001357">
    <property type="component" value="Unassembled WGS sequence"/>
</dbReference>
<evidence type="ECO:0000256" key="10">
    <source>
        <dbReference type="SAM" id="Phobius"/>
    </source>
</evidence>
<comment type="subcellular location">
    <subcellularLocation>
        <location evidence="1">Membrane</location>
        <topology evidence="1">Multi-pass membrane protein</topology>
    </subcellularLocation>
</comment>
<feature type="compositionally biased region" description="Polar residues" evidence="9">
    <location>
        <begin position="292"/>
        <end position="310"/>
    </location>
</feature>
<evidence type="ECO:0000256" key="7">
    <source>
        <dbReference type="ARBA" id="ARBA00022989"/>
    </source>
</evidence>
<dbReference type="InterPro" id="IPR050925">
    <property type="entry name" value="Rhomboid_protease_S54"/>
</dbReference>
<evidence type="ECO:0000256" key="2">
    <source>
        <dbReference type="ARBA" id="ARBA00009045"/>
    </source>
</evidence>
<dbReference type="PANTHER" id="PTHR43731">
    <property type="entry name" value="RHOMBOID PROTEASE"/>
    <property type="match status" value="1"/>
</dbReference>
<dbReference type="STRING" id="81824.A9V3A3"/>
<dbReference type="PANTHER" id="PTHR43731:SF14">
    <property type="entry name" value="PRESENILIN-ASSOCIATED RHOMBOID-LIKE PROTEIN, MITOCHONDRIAL"/>
    <property type="match status" value="1"/>
</dbReference>
<evidence type="ECO:0000256" key="1">
    <source>
        <dbReference type="ARBA" id="ARBA00004141"/>
    </source>
</evidence>
<keyword evidence="6" id="KW-0809">Transit peptide</keyword>